<dbReference type="Pfam" id="PF13585">
    <property type="entry name" value="CHU_C"/>
    <property type="match status" value="1"/>
</dbReference>
<evidence type="ECO:0000313" key="1">
    <source>
        <dbReference type="EMBL" id="SFZ91823.1"/>
    </source>
</evidence>
<dbReference type="OrthoDB" id="1489185at2"/>
<gene>
    <name evidence="1" type="ORF">SAMN05428642_102362</name>
</gene>
<keyword evidence="2" id="KW-1185">Reference proteome</keyword>
<dbReference type="Proteomes" id="UP000182544">
    <property type="component" value="Unassembled WGS sequence"/>
</dbReference>
<dbReference type="AlphaFoldDB" id="A0A1K2IHG3"/>
<dbReference type="EMBL" id="FPKV01000002">
    <property type="protein sequence ID" value="SFZ91823.1"/>
    <property type="molecule type" value="Genomic_DNA"/>
</dbReference>
<accession>A0A1K2IHG3</accession>
<name>A0A1K2IHG3_9FLAO</name>
<proteinExistence type="predicted"/>
<protein>
    <submittedName>
        <fullName evidence="1">Gliding motility-associated C-terminal domain-containing protein</fullName>
    </submittedName>
</protein>
<dbReference type="NCBIfam" id="TIGR04131">
    <property type="entry name" value="Bac_Flav_CTERM"/>
    <property type="match status" value="1"/>
</dbReference>
<reference evidence="1 2" key="1">
    <citation type="submission" date="2016-10" db="EMBL/GenBank/DDBJ databases">
        <authorList>
            <person name="de Groot N.N."/>
        </authorList>
    </citation>
    <scope>NUCLEOTIDE SEQUENCE [LARGE SCALE GENOMIC DNA]</scope>
    <source>
        <strain evidence="1 2">DSM 18180</strain>
    </source>
</reference>
<sequence>MKKSIIINLLISFFIEIAIGQTTNIGEVYVSLNTDVSFVDDFNNTTTGEFWNNGSVYSYRNWNNDGIVDFSIFNLDSGLTSFVGNESQIISGTNFNYLYNTLFDNSLGEMSFNLLGDISVSNESDFTFGIVDNKLSSGMFVFEQNAYHISVSNDSHINGDVIKVGDNSFDYPIGDSNYYRSASISAPSLNNDIFIGEYFYENTNNEYTVNNLGTNLTLVDNAEYWVIERFTGTSQVLVTLSWSNETTPSEILVEPLEAIHIARWDSTLQLWIDQGGVQDIINQSVSALVENYGVFTLARVKDNVEIDFPLFFTPNYDGHNDTWNVNQSENIEVISIHIFDRYGKLLKQISPNGIGWDGTYNGKRLTATDYWFMASYKDLNDNTIKQFRSHFSLKY</sequence>
<dbReference type="STRING" id="369401.SAMN05428642_102362"/>
<dbReference type="RefSeq" id="WP_072401340.1">
    <property type="nucleotide sequence ID" value="NZ_FPKV01000002.1"/>
</dbReference>
<dbReference type="InterPro" id="IPR026341">
    <property type="entry name" value="T9SS_type_B"/>
</dbReference>
<evidence type="ECO:0000313" key="2">
    <source>
        <dbReference type="Proteomes" id="UP000182544"/>
    </source>
</evidence>
<organism evidence="1 2">
    <name type="scientific">Flaviramulus basaltis</name>
    <dbReference type="NCBI Taxonomy" id="369401"/>
    <lineage>
        <taxon>Bacteria</taxon>
        <taxon>Pseudomonadati</taxon>
        <taxon>Bacteroidota</taxon>
        <taxon>Flavobacteriia</taxon>
        <taxon>Flavobacteriales</taxon>
        <taxon>Flavobacteriaceae</taxon>
        <taxon>Flaviramulus</taxon>
    </lineage>
</organism>